<name>A0A2K1QPS8_9PEZI</name>
<dbReference type="Proteomes" id="UP000243797">
    <property type="component" value="Unassembled WGS sequence"/>
</dbReference>
<organism evidence="2 3">
    <name type="scientific">Sphaceloma murrayae</name>
    <dbReference type="NCBI Taxonomy" id="2082308"/>
    <lineage>
        <taxon>Eukaryota</taxon>
        <taxon>Fungi</taxon>
        <taxon>Dikarya</taxon>
        <taxon>Ascomycota</taxon>
        <taxon>Pezizomycotina</taxon>
        <taxon>Dothideomycetes</taxon>
        <taxon>Dothideomycetidae</taxon>
        <taxon>Myriangiales</taxon>
        <taxon>Elsinoaceae</taxon>
        <taxon>Sphaceloma</taxon>
    </lineage>
</organism>
<protein>
    <submittedName>
        <fullName evidence="2">Serine/threonine-protein kinase plo1</fullName>
    </submittedName>
</protein>
<comment type="caution">
    <text evidence="2">The sequence shown here is derived from an EMBL/GenBank/DDBJ whole genome shotgun (WGS) entry which is preliminary data.</text>
</comment>
<evidence type="ECO:0000256" key="1">
    <source>
        <dbReference type="SAM" id="MobiDB-lite"/>
    </source>
</evidence>
<keyword evidence="2" id="KW-0808">Transferase</keyword>
<dbReference type="AlphaFoldDB" id="A0A2K1QPS8"/>
<keyword evidence="3" id="KW-1185">Reference proteome</keyword>
<evidence type="ECO:0000313" key="2">
    <source>
        <dbReference type="EMBL" id="PNS17097.1"/>
    </source>
</evidence>
<dbReference type="EMBL" id="NKHZ01000054">
    <property type="protein sequence ID" value="PNS17097.1"/>
    <property type="molecule type" value="Genomic_DNA"/>
</dbReference>
<evidence type="ECO:0000313" key="3">
    <source>
        <dbReference type="Proteomes" id="UP000243797"/>
    </source>
</evidence>
<accession>A0A2K1QPS8</accession>
<gene>
    <name evidence="2" type="ORF">CAC42_3667</name>
</gene>
<dbReference type="InParanoid" id="A0A2K1QPS8"/>
<sequence>MSCAQFGLALEQCCNVAGIAVYFAYCWVKQVFEAGHVVFEGGYFSGWYVRIEEVEFAVLMMMKRAPWRFIPSSWIDWDHEEDVGYELAENSMAVEEKTERRSVGEEKDEDDRSVMMFKGRVD</sequence>
<dbReference type="GO" id="GO:0016301">
    <property type="term" value="F:kinase activity"/>
    <property type="evidence" value="ECO:0007669"/>
    <property type="project" value="UniProtKB-KW"/>
</dbReference>
<keyword evidence="2" id="KW-0418">Kinase</keyword>
<reference evidence="2 3" key="1">
    <citation type="submission" date="2017-06" db="EMBL/GenBank/DDBJ databases">
        <title>Draft genome sequence of a variant of Elsinoe murrayae.</title>
        <authorList>
            <person name="Cheng Q."/>
        </authorList>
    </citation>
    <scope>NUCLEOTIDE SEQUENCE [LARGE SCALE GENOMIC DNA]</scope>
    <source>
        <strain evidence="2 3">CQ-2017a</strain>
    </source>
</reference>
<proteinExistence type="predicted"/>
<feature type="region of interest" description="Disordered" evidence="1">
    <location>
        <begin position="96"/>
        <end position="122"/>
    </location>
</feature>